<name>A0AAD9III2_PROWI</name>
<feature type="domain" description="BACK" evidence="3">
    <location>
        <begin position="201"/>
        <end position="300"/>
    </location>
</feature>
<gene>
    <name evidence="4" type="ORF">QBZ16_002776</name>
</gene>
<dbReference type="SMART" id="SM00875">
    <property type="entry name" value="BACK"/>
    <property type="match status" value="1"/>
</dbReference>
<evidence type="ECO:0000313" key="5">
    <source>
        <dbReference type="Proteomes" id="UP001255856"/>
    </source>
</evidence>
<sequence>MWGVIAAITGASIALAVVHQTVETHSTTAAGSHPESNYTVILGSHRNSCLKIEKNGALCSMARDVALARLPNGAFERCWVNIDGGDIAIGVGEPGTNVSHVWRDPEPIDGIAYAGLSAWDSHVIYRGIQVLPALARLEMEAAAEPGAADGPLADAGSLSQEELEAFGSPLRRPSLTSAGSVPTLLALAARATEEALSPATAPDAAEVAEALRHAVPALRATVLDYAAANLDAVLDVDAGQALARALSAPALADLLQRQRMAVRSEFRLFQLVAAWAAEGFDLLPHVRFPLMTAEELQDVQAHPLWRTEPLLRLLVAEALSGGTEICHGQADEARAAVSSTADPLASPKSSFDQASVSITTIHRTPLQEAALTSSAPRLPTALEAAASARYQPRSPPSCTELMFVCAGDDNGALHWLGTRPWVNPARSGAVRAWASSPACRSTRPEGLTAPGPPKLNFAAPRADPGSGRRAAFWALDLGPRRALACAAYTLRHDTSRDFLRSWRLQGAVDDPAAPETAWHDLRTHAGDGTLRLAGQWGAWRVLGRAAAARFRAFRVLIDEPQVGNDNPWHVSLAQIELYGQLFEEGAESASMNGG</sequence>
<dbReference type="InterPro" id="IPR022041">
    <property type="entry name" value="Methyltransf_FA"/>
</dbReference>
<dbReference type="InterPro" id="IPR011705">
    <property type="entry name" value="BACK"/>
</dbReference>
<organism evidence="4 5">
    <name type="scientific">Prototheca wickerhamii</name>
    <dbReference type="NCBI Taxonomy" id="3111"/>
    <lineage>
        <taxon>Eukaryota</taxon>
        <taxon>Viridiplantae</taxon>
        <taxon>Chlorophyta</taxon>
        <taxon>core chlorophytes</taxon>
        <taxon>Trebouxiophyceae</taxon>
        <taxon>Chlorellales</taxon>
        <taxon>Chlorellaceae</taxon>
        <taxon>Prototheca</taxon>
    </lineage>
</organism>
<feature type="chain" id="PRO_5042022081" description="BACK domain-containing protein" evidence="2">
    <location>
        <begin position="17"/>
        <end position="594"/>
    </location>
</feature>
<dbReference type="EMBL" id="JASFZW010000003">
    <property type="protein sequence ID" value="KAK2079086.1"/>
    <property type="molecule type" value="Genomic_DNA"/>
</dbReference>
<dbReference type="Gene3D" id="1.25.40.420">
    <property type="match status" value="1"/>
</dbReference>
<keyword evidence="2" id="KW-0732">Signal</keyword>
<dbReference type="Pfam" id="PF12248">
    <property type="entry name" value="Methyltransf_FA"/>
    <property type="match status" value="1"/>
</dbReference>
<proteinExistence type="predicted"/>
<feature type="region of interest" description="Disordered" evidence="1">
    <location>
        <begin position="440"/>
        <end position="462"/>
    </location>
</feature>
<feature type="signal peptide" evidence="2">
    <location>
        <begin position="1"/>
        <end position="16"/>
    </location>
</feature>
<dbReference type="Pfam" id="PF07707">
    <property type="entry name" value="BACK"/>
    <property type="match status" value="1"/>
</dbReference>
<dbReference type="AlphaFoldDB" id="A0AAD9III2"/>
<evidence type="ECO:0000256" key="2">
    <source>
        <dbReference type="SAM" id="SignalP"/>
    </source>
</evidence>
<evidence type="ECO:0000259" key="3">
    <source>
        <dbReference type="SMART" id="SM00875"/>
    </source>
</evidence>
<keyword evidence="5" id="KW-1185">Reference proteome</keyword>
<evidence type="ECO:0000256" key="1">
    <source>
        <dbReference type="SAM" id="MobiDB-lite"/>
    </source>
</evidence>
<dbReference type="PANTHER" id="PTHR47457:SF1">
    <property type="entry name" value="BTB DOMAIN-CONTAINING PROTEIN-RELATED"/>
    <property type="match status" value="1"/>
</dbReference>
<dbReference type="PANTHER" id="PTHR47457">
    <property type="entry name" value="OS05G0345500 PROTEIN"/>
    <property type="match status" value="1"/>
</dbReference>
<accession>A0AAD9III2</accession>
<evidence type="ECO:0000313" key="4">
    <source>
        <dbReference type="EMBL" id="KAK2079086.1"/>
    </source>
</evidence>
<protein>
    <recommendedName>
        <fullName evidence="3">BACK domain-containing protein</fullName>
    </recommendedName>
</protein>
<dbReference type="Proteomes" id="UP001255856">
    <property type="component" value="Unassembled WGS sequence"/>
</dbReference>
<reference evidence="4" key="1">
    <citation type="submission" date="2021-01" db="EMBL/GenBank/DDBJ databases">
        <authorList>
            <person name="Eckstrom K.M.E."/>
        </authorList>
    </citation>
    <scope>NUCLEOTIDE SEQUENCE</scope>
    <source>
        <strain evidence="4">UVCC 0001</strain>
    </source>
</reference>
<comment type="caution">
    <text evidence="4">The sequence shown here is derived from an EMBL/GenBank/DDBJ whole genome shotgun (WGS) entry which is preliminary data.</text>
</comment>